<dbReference type="RefSeq" id="WP_148339387.1">
    <property type="nucleotide sequence ID" value="NZ_LR699119.1"/>
</dbReference>
<keyword evidence="8" id="KW-1185">Reference proteome</keyword>
<keyword evidence="2" id="KW-0813">Transport</keyword>
<protein>
    <submittedName>
        <fullName evidence="7">Low-affinity inorganic phosphate transporter 1</fullName>
    </submittedName>
</protein>
<organism evidence="7 8">
    <name type="scientific">Aquicella siphonis</name>
    <dbReference type="NCBI Taxonomy" id="254247"/>
    <lineage>
        <taxon>Bacteria</taxon>
        <taxon>Pseudomonadati</taxon>
        <taxon>Pseudomonadota</taxon>
        <taxon>Gammaproteobacteria</taxon>
        <taxon>Legionellales</taxon>
        <taxon>Coxiellaceae</taxon>
        <taxon>Aquicella</taxon>
    </lineage>
</organism>
<dbReference type="Pfam" id="PF01384">
    <property type="entry name" value="PHO4"/>
    <property type="match status" value="1"/>
</dbReference>
<keyword evidence="4 6" id="KW-1133">Transmembrane helix</keyword>
<accession>A0A5E4PHS1</accession>
<dbReference type="PANTHER" id="PTHR11101">
    <property type="entry name" value="PHOSPHATE TRANSPORTER"/>
    <property type="match status" value="1"/>
</dbReference>
<feature type="transmembrane region" description="Helical" evidence="6">
    <location>
        <begin position="135"/>
        <end position="162"/>
    </location>
</feature>
<comment type="subcellular location">
    <subcellularLocation>
        <location evidence="1">Membrane</location>
        <topology evidence="1">Multi-pass membrane protein</topology>
    </subcellularLocation>
</comment>
<dbReference type="EMBL" id="LR699119">
    <property type="protein sequence ID" value="VVC76145.1"/>
    <property type="molecule type" value="Genomic_DNA"/>
</dbReference>
<evidence type="ECO:0000256" key="4">
    <source>
        <dbReference type="ARBA" id="ARBA00022989"/>
    </source>
</evidence>
<evidence type="ECO:0000256" key="1">
    <source>
        <dbReference type="ARBA" id="ARBA00004141"/>
    </source>
</evidence>
<feature type="transmembrane region" description="Helical" evidence="6">
    <location>
        <begin position="214"/>
        <end position="240"/>
    </location>
</feature>
<dbReference type="PANTHER" id="PTHR11101:SF80">
    <property type="entry name" value="PHOSPHATE TRANSPORTER"/>
    <property type="match status" value="1"/>
</dbReference>
<feature type="transmembrane region" description="Helical" evidence="6">
    <location>
        <begin position="307"/>
        <end position="328"/>
    </location>
</feature>
<dbReference type="Proteomes" id="UP000324194">
    <property type="component" value="Chromosome 1"/>
</dbReference>
<keyword evidence="3 6" id="KW-0812">Transmembrane</keyword>
<feature type="transmembrane region" description="Helical" evidence="6">
    <location>
        <begin position="261"/>
        <end position="287"/>
    </location>
</feature>
<sequence>MDSSLSLVIITIGLALFFDFLNGFHDAANSIAAMVSTRLLKPHWAVLWAAFFNFVAFLFFGVHVATTIGTGLIDPDVINLYVIFSALLGAIIWNIFTWYYGLPSSSSHALIGGLLGASIAHAGMQPLKWLGICKVLLAIVISPLLGMLMGMLLMVITARLFFYSTPSKVEGWFHRLQFLSSAFISLGHGSNDAQKTMGIIAILLYSSNLIGDRFYVPFWVVISCNFVIALGTVFGGWRIVKTMGMRITKLKPVSGFCSDTASAFTLALATMMGIPVSTTHTVTGAIIGVGSLNGFSAVRWGVAKNIVWAWILTIPAAGCVAAIVWSIIQFITADATIALYSNLFLYS</sequence>
<dbReference type="GO" id="GO:0035435">
    <property type="term" value="P:phosphate ion transmembrane transport"/>
    <property type="evidence" value="ECO:0007669"/>
    <property type="project" value="TreeGrafter"/>
</dbReference>
<evidence type="ECO:0000313" key="8">
    <source>
        <dbReference type="Proteomes" id="UP000324194"/>
    </source>
</evidence>
<feature type="transmembrane region" description="Helical" evidence="6">
    <location>
        <begin position="78"/>
        <end position="100"/>
    </location>
</feature>
<name>A0A5E4PHS1_9COXI</name>
<reference evidence="7 8" key="1">
    <citation type="submission" date="2019-08" db="EMBL/GenBank/DDBJ databases">
        <authorList>
            <person name="Guy L."/>
        </authorList>
    </citation>
    <scope>NUCLEOTIDE SEQUENCE [LARGE SCALE GENOMIC DNA]</scope>
    <source>
        <strain evidence="7 8">SGT-108</strain>
    </source>
</reference>
<keyword evidence="5 6" id="KW-0472">Membrane</keyword>
<proteinExistence type="predicted"/>
<gene>
    <name evidence="7" type="primary">pitA</name>
    <name evidence="7" type="ORF">AQUSIP_14500</name>
</gene>
<evidence type="ECO:0000256" key="3">
    <source>
        <dbReference type="ARBA" id="ARBA00022692"/>
    </source>
</evidence>
<evidence type="ECO:0000313" key="7">
    <source>
        <dbReference type="EMBL" id="VVC76145.1"/>
    </source>
</evidence>
<evidence type="ECO:0000256" key="5">
    <source>
        <dbReference type="ARBA" id="ARBA00023136"/>
    </source>
</evidence>
<dbReference type="GO" id="GO:0005315">
    <property type="term" value="F:phosphate transmembrane transporter activity"/>
    <property type="evidence" value="ECO:0007669"/>
    <property type="project" value="InterPro"/>
</dbReference>
<evidence type="ECO:0000256" key="2">
    <source>
        <dbReference type="ARBA" id="ARBA00022448"/>
    </source>
</evidence>
<evidence type="ECO:0000256" key="6">
    <source>
        <dbReference type="SAM" id="Phobius"/>
    </source>
</evidence>
<feature type="transmembrane region" description="Helical" evidence="6">
    <location>
        <begin position="7"/>
        <end position="25"/>
    </location>
</feature>
<dbReference type="InterPro" id="IPR001204">
    <property type="entry name" value="Phos_transporter"/>
</dbReference>
<dbReference type="OrthoDB" id="9779554at2"/>
<dbReference type="KEGG" id="asip:AQUSIP_14500"/>
<dbReference type="AlphaFoldDB" id="A0A5E4PHS1"/>
<dbReference type="GO" id="GO:0016020">
    <property type="term" value="C:membrane"/>
    <property type="evidence" value="ECO:0007669"/>
    <property type="project" value="UniProtKB-SubCell"/>
</dbReference>
<feature type="transmembrane region" description="Helical" evidence="6">
    <location>
        <begin position="45"/>
        <end position="66"/>
    </location>
</feature>
<feature type="transmembrane region" description="Helical" evidence="6">
    <location>
        <begin position="106"/>
        <end position="123"/>
    </location>
</feature>